<dbReference type="SMART" id="SM00354">
    <property type="entry name" value="HTH_LACI"/>
    <property type="match status" value="1"/>
</dbReference>
<dbReference type="PROSITE" id="PS50932">
    <property type="entry name" value="HTH_LACI_2"/>
    <property type="match status" value="1"/>
</dbReference>
<comment type="caution">
    <text evidence="7">The sequence shown here is derived from an EMBL/GenBank/DDBJ whole genome shotgun (WGS) entry which is preliminary data.</text>
</comment>
<dbReference type="EMBL" id="DAAGAD010000013">
    <property type="protein sequence ID" value="HAB2222389.1"/>
    <property type="molecule type" value="Genomic_DNA"/>
</dbReference>
<reference evidence="7" key="1">
    <citation type="journal article" date="2018" name="Genome Biol.">
        <title>SKESA: strategic k-mer extension for scrupulous assemblies.</title>
        <authorList>
            <person name="Souvorov A."/>
            <person name="Agarwala R."/>
            <person name="Lipman D.J."/>
        </authorList>
    </citation>
    <scope>NUCLEOTIDE SEQUENCE</scope>
    <source>
        <strain evidence="7">Salmonella enterica</strain>
    </source>
</reference>
<evidence type="ECO:0000256" key="1">
    <source>
        <dbReference type="ARBA" id="ARBA00022491"/>
    </source>
</evidence>
<evidence type="ECO:0000313" key="8">
    <source>
        <dbReference type="EMBL" id="HAB3546961.1"/>
    </source>
</evidence>
<dbReference type="CDD" id="cd01392">
    <property type="entry name" value="HTH_LacI"/>
    <property type="match status" value="1"/>
</dbReference>
<evidence type="ECO:0000259" key="5">
    <source>
        <dbReference type="PROSITE" id="PS50932"/>
    </source>
</evidence>
<dbReference type="Pfam" id="PF00356">
    <property type="entry name" value="LacI"/>
    <property type="match status" value="1"/>
</dbReference>
<organism evidence="7">
    <name type="scientific">Salmonella enterica subsp. enterica serovar Ohio</name>
    <dbReference type="NCBI Taxonomy" id="117541"/>
    <lineage>
        <taxon>Bacteria</taxon>
        <taxon>Pseudomonadati</taxon>
        <taxon>Pseudomonadota</taxon>
        <taxon>Gammaproteobacteria</taxon>
        <taxon>Enterobacterales</taxon>
        <taxon>Enterobacteriaceae</taxon>
        <taxon>Salmonella</taxon>
    </lineage>
</organism>
<dbReference type="SUPFAM" id="SSF47413">
    <property type="entry name" value="lambda repressor-like DNA-binding domains"/>
    <property type="match status" value="1"/>
</dbReference>
<keyword evidence="3 7" id="KW-0238">DNA-binding</keyword>
<reference evidence="7" key="3">
    <citation type="submission" date="2019-10" db="EMBL/GenBank/DDBJ databases">
        <authorList>
            <consortium name="NCBI Pathogen Detection Project"/>
        </authorList>
    </citation>
    <scope>NUCLEOTIDE SEQUENCE</scope>
    <source>
        <strain evidence="7">Salmonella enterica</strain>
    </source>
</reference>
<dbReference type="SUPFAM" id="SSF53822">
    <property type="entry name" value="Periplasmic binding protein-like I"/>
    <property type="match status" value="1"/>
</dbReference>
<evidence type="ECO:0000256" key="2">
    <source>
        <dbReference type="ARBA" id="ARBA00023015"/>
    </source>
</evidence>
<dbReference type="Gene3D" id="1.10.260.40">
    <property type="entry name" value="lambda repressor-like DNA-binding domains"/>
    <property type="match status" value="1"/>
</dbReference>
<evidence type="ECO:0000256" key="4">
    <source>
        <dbReference type="ARBA" id="ARBA00023163"/>
    </source>
</evidence>
<dbReference type="GO" id="GO:0003700">
    <property type="term" value="F:DNA-binding transcription factor activity"/>
    <property type="evidence" value="ECO:0007669"/>
    <property type="project" value="TreeGrafter"/>
</dbReference>
<dbReference type="EMBL" id="AAHJJF010000014">
    <property type="protein sequence ID" value="EBW8257438.1"/>
    <property type="molecule type" value="Genomic_DNA"/>
</dbReference>
<evidence type="ECO:0000313" key="9">
    <source>
        <dbReference type="EMBL" id="HAE0859105.1"/>
    </source>
</evidence>
<dbReference type="EMBL" id="DAAGLK010000014">
    <property type="protein sequence ID" value="HAB3546961.1"/>
    <property type="molecule type" value="Genomic_DNA"/>
</dbReference>
<keyword evidence="2" id="KW-0805">Transcription regulation</keyword>
<keyword evidence="1" id="KW-0678">Repressor</keyword>
<sequence length="355" mass="39260">MHYGYYQLNTNEIKALRLDEPSVDEQQVTSKQVAREANVSQSTVSLVLSGKAEGRVSLKTRQLVEETARRMGYRPNLSARSLRTGVSMTIALAVPDVKQPFFGEVLYAAEKLAASKGYSVILVDTSSEPLWAERIVQMIESMTIAGCIVYACDRASDKVLARTGNKIIYIEAEDSDLCHIDLNASSGIEQVLQHLTSLGHTKIGYFAAQYNKSLFRYRFKVFTDRVALHNLPTDERWYVGSTFELDNATEKAMRLIRSGVTAIFCDDDLLAGAVYRACRQAGLRIPEDMSVVGFNDIEMARMLYPELTTVAIPAAGIGTMALEMFFANVLGNTGRANPEILELELVVRDSTCSPA</sequence>
<evidence type="ECO:0000313" key="7">
    <source>
        <dbReference type="EMBL" id="HAB2222389.1"/>
    </source>
</evidence>
<protein>
    <submittedName>
        <fullName evidence="7">LacI family DNA-binding transcriptional regulator</fullName>
    </submittedName>
    <submittedName>
        <fullName evidence="6">LacI family transcriptional regulator</fullName>
    </submittedName>
</protein>
<evidence type="ECO:0000313" key="6">
    <source>
        <dbReference type="EMBL" id="EBW8257438.1"/>
    </source>
</evidence>
<dbReference type="GO" id="GO:0000976">
    <property type="term" value="F:transcription cis-regulatory region binding"/>
    <property type="evidence" value="ECO:0007669"/>
    <property type="project" value="TreeGrafter"/>
</dbReference>
<name>A0A3V5W081_SALET</name>
<dbReference type="InterPro" id="IPR000843">
    <property type="entry name" value="HTH_LacI"/>
</dbReference>
<dbReference type="Gene3D" id="3.40.50.2300">
    <property type="match status" value="2"/>
</dbReference>
<reference evidence="6" key="2">
    <citation type="submission" date="2018-07" db="EMBL/GenBank/DDBJ databases">
        <authorList>
            <consortium name="GenomeTrakr network: Whole genome sequencing for foodborne pathogen traceback"/>
        </authorList>
    </citation>
    <scope>NUCLEOTIDE SEQUENCE</scope>
    <source>
        <strain evidence="6">FDA00000090</strain>
    </source>
</reference>
<dbReference type="PANTHER" id="PTHR30146:SF138">
    <property type="entry name" value="TRANSCRIPTIONAL REGULATORY PROTEIN"/>
    <property type="match status" value="1"/>
</dbReference>
<dbReference type="InterPro" id="IPR046335">
    <property type="entry name" value="LacI/GalR-like_sensor"/>
</dbReference>
<gene>
    <name evidence="6" type="ORF">AHQ53_19125</name>
    <name evidence="9" type="ORF">G2899_17090</name>
    <name evidence="7" type="ORF">GB563_16460</name>
    <name evidence="8" type="ORF">GJE31_18460</name>
</gene>
<dbReference type="AlphaFoldDB" id="A0A3V5W081"/>
<dbReference type="EMBL" id="DAAQTX010000012">
    <property type="protein sequence ID" value="HAE0859105.1"/>
    <property type="molecule type" value="Genomic_DNA"/>
</dbReference>
<dbReference type="InterPro" id="IPR028082">
    <property type="entry name" value="Peripla_BP_I"/>
</dbReference>
<evidence type="ECO:0000256" key="3">
    <source>
        <dbReference type="ARBA" id="ARBA00023125"/>
    </source>
</evidence>
<dbReference type="PANTHER" id="PTHR30146">
    <property type="entry name" value="LACI-RELATED TRANSCRIPTIONAL REPRESSOR"/>
    <property type="match status" value="1"/>
</dbReference>
<dbReference type="Pfam" id="PF13377">
    <property type="entry name" value="Peripla_BP_3"/>
    <property type="match status" value="1"/>
</dbReference>
<proteinExistence type="predicted"/>
<keyword evidence="4" id="KW-0804">Transcription</keyword>
<dbReference type="CDD" id="cd06267">
    <property type="entry name" value="PBP1_LacI_sugar_binding-like"/>
    <property type="match status" value="1"/>
</dbReference>
<accession>A0A3V5W081</accession>
<dbReference type="InterPro" id="IPR010982">
    <property type="entry name" value="Lambda_DNA-bd_dom_sf"/>
</dbReference>
<feature type="domain" description="HTH lacI-type" evidence="5">
    <location>
        <begin position="28"/>
        <end position="84"/>
    </location>
</feature>
<dbReference type="RefSeq" id="WP_023258254.1">
    <property type="nucleotide sequence ID" value="NZ_JYUJ01000012.1"/>
</dbReference>